<dbReference type="PANTHER" id="PTHR45266">
    <property type="entry name" value="OXALOACETATE DECARBOXYLASE ALPHA CHAIN"/>
    <property type="match status" value="1"/>
</dbReference>
<name>H1XV16_CALAY</name>
<dbReference type="InterPro" id="IPR001882">
    <property type="entry name" value="Biotin_BS"/>
</dbReference>
<dbReference type="SUPFAM" id="SSF51230">
    <property type="entry name" value="Single hybrid motif"/>
    <property type="match status" value="1"/>
</dbReference>
<dbReference type="PROSITE" id="PS50968">
    <property type="entry name" value="BIOTINYL_LIPOYL"/>
    <property type="match status" value="1"/>
</dbReference>
<dbReference type="HOGENOM" id="CLU_016733_3_0_0"/>
<dbReference type="EMBL" id="CM001402">
    <property type="protein sequence ID" value="EHO42849.1"/>
    <property type="molecule type" value="Genomic_DNA"/>
</dbReference>
<evidence type="ECO:0000256" key="10">
    <source>
        <dbReference type="SAM" id="MobiDB-lite"/>
    </source>
</evidence>
<dbReference type="InterPro" id="IPR000089">
    <property type="entry name" value="Biotin_lipoyl"/>
</dbReference>
<accession>H1XV16</accession>
<dbReference type="FunCoup" id="H1XV16">
    <property type="interactions" value="434"/>
</dbReference>
<reference evidence="12 15" key="2">
    <citation type="submission" date="2016-11" db="EMBL/GenBank/DDBJ databases">
        <title>Genomic analysis of Caldithrix abyssi and proposal of a novel bacterial phylum Caldithrichaeota.</title>
        <authorList>
            <person name="Kublanov I."/>
            <person name="Sigalova O."/>
            <person name="Gavrilov S."/>
            <person name="Lebedinsky A."/>
            <person name="Ivanova N."/>
            <person name="Daum C."/>
            <person name="Reddy T."/>
            <person name="Klenk H.P."/>
            <person name="Goker M."/>
            <person name="Reva O."/>
            <person name="Miroshnichenko M."/>
            <person name="Kyprides N."/>
            <person name="Woyke T."/>
            <person name="Gelfand M."/>
        </authorList>
    </citation>
    <scope>NUCLEOTIDE SEQUENCE [LARGE SCALE GENOMIC DNA]</scope>
    <source>
        <strain evidence="12 15">LF13</strain>
    </source>
</reference>
<evidence type="ECO:0000313" key="13">
    <source>
        <dbReference type="EMBL" id="EHO42849.1"/>
    </source>
</evidence>
<comment type="pathway">
    <text evidence="2 9">Lipid metabolism; fatty acid biosynthesis.</text>
</comment>
<dbReference type="InterPro" id="IPR050709">
    <property type="entry name" value="Biotin_Carboxyl_Carrier/Decarb"/>
</dbReference>
<dbReference type="AlphaFoldDB" id="H1XV16"/>
<evidence type="ECO:0000256" key="3">
    <source>
        <dbReference type="ARBA" id="ARBA00017562"/>
    </source>
</evidence>
<dbReference type="PROSITE" id="PS00188">
    <property type="entry name" value="BIOTIN"/>
    <property type="match status" value="1"/>
</dbReference>
<evidence type="ECO:0000256" key="8">
    <source>
        <dbReference type="ARBA" id="ARBA00023267"/>
    </source>
</evidence>
<keyword evidence="7 9" id="KW-0275">Fatty acid biosynthesis</keyword>
<keyword evidence="4 9" id="KW-0444">Lipid biosynthesis</keyword>
<evidence type="ECO:0000313" key="14">
    <source>
        <dbReference type="Proteomes" id="UP000004671"/>
    </source>
</evidence>
<dbReference type="GO" id="GO:0009317">
    <property type="term" value="C:acetyl-CoA carboxylase complex"/>
    <property type="evidence" value="ECO:0007669"/>
    <property type="project" value="InterPro"/>
</dbReference>
<dbReference type="UniPathway" id="UPA00094"/>
<protein>
    <recommendedName>
        <fullName evidence="3 9">Biotin carboxyl carrier protein of acetyl-CoA carboxylase</fullName>
    </recommendedName>
</protein>
<evidence type="ECO:0000256" key="6">
    <source>
        <dbReference type="ARBA" id="ARBA00023098"/>
    </source>
</evidence>
<evidence type="ECO:0000256" key="5">
    <source>
        <dbReference type="ARBA" id="ARBA00022832"/>
    </source>
</evidence>
<dbReference type="InterPro" id="IPR001249">
    <property type="entry name" value="AcCoA_biotinCC"/>
</dbReference>
<dbReference type="NCBIfam" id="TIGR00531">
    <property type="entry name" value="BCCP"/>
    <property type="match status" value="1"/>
</dbReference>
<evidence type="ECO:0000256" key="9">
    <source>
        <dbReference type="RuleBase" id="RU364072"/>
    </source>
</evidence>
<dbReference type="PRINTS" id="PR01071">
    <property type="entry name" value="ACOABIOTINCC"/>
</dbReference>
<dbReference type="eggNOG" id="COG0511">
    <property type="taxonomic scope" value="Bacteria"/>
</dbReference>
<dbReference type="PaxDb" id="880073-Calab_3245"/>
<reference evidence="13 14" key="1">
    <citation type="submission" date="2011-09" db="EMBL/GenBank/DDBJ databases">
        <title>The permanent draft genome of Caldithrix abyssi DSM 13497.</title>
        <authorList>
            <consortium name="US DOE Joint Genome Institute (JGI-PGF)"/>
            <person name="Lucas S."/>
            <person name="Han J."/>
            <person name="Lapidus A."/>
            <person name="Bruce D."/>
            <person name="Goodwin L."/>
            <person name="Pitluck S."/>
            <person name="Peters L."/>
            <person name="Kyrpides N."/>
            <person name="Mavromatis K."/>
            <person name="Ivanova N."/>
            <person name="Mikhailova N."/>
            <person name="Chertkov O."/>
            <person name="Detter J.C."/>
            <person name="Tapia R."/>
            <person name="Han C."/>
            <person name="Land M."/>
            <person name="Hauser L."/>
            <person name="Markowitz V."/>
            <person name="Cheng J.-F."/>
            <person name="Hugenholtz P."/>
            <person name="Woyke T."/>
            <person name="Wu D."/>
            <person name="Spring S."/>
            <person name="Brambilla E."/>
            <person name="Klenk H.-P."/>
            <person name="Eisen J.A."/>
        </authorList>
    </citation>
    <scope>NUCLEOTIDE SEQUENCE [LARGE SCALE GENOMIC DNA]</scope>
    <source>
        <strain evidence="13 14">DSM 13497</strain>
    </source>
</reference>
<dbReference type="EMBL" id="CP018099">
    <property type="protein sequence ID" value="APF18886.1"/>
    <property type="molecule type" value="Genomic_DNA"/>
</dbReference>
<organism evidence="13 14">
    <name type="scientific">Caldithrix abyssi DSM 13497</name>
    <dbReference type="NCBI Taxonomy" id="880073"/>
    <lineage>
        <taxon>Bacteria</taxon>
        <taxon>Pseudomonadati</taxon>
        <taxon>Calditrichota</taxon>
        <taxon>Calditrichia</taxon>
        <taxon>Calditrichales</taxon>
        <taxon>Calditrichaceae</taxon>
        <taxon>Caldithrix</taxon>
    </lineage>
</organism>
<evidence type="ECO:0000259" key="11">
    <source>
        <dbReference type="PROSITE" id="PS50968"/>
    </source>
</evidence>
<dbReference type="Proteomes" id="UP000004671">
    <property type="component" value="Chromosome"/>
</dbReference>
<dbReference type="KEGG" id="caby:Cabys_2137"/>
<dbReference type="InterPro" id="IPR011053">
    <property type="entry name" value="Single_hybrid_motif"/>
</dbReference>
<keyword evidence="8 9" id="KW-0092">Biotin</keyword>
<feature type="compositionally biased region" description="Low complexity" evidence="10">
    <location>
        <begin position="64"/>
        <end position="83"/>
    </location>
</feature>
<evidence type="ECO:0000313" key="15">
    <source>
        <dbReference type="Proteomes" id="UP000183868"/>
    </source>
</evidence>
<dbReference type="GO" id="GO:0003989">
    <property type="term" value="F:acetyl-CoA carboxylase activity"/>
    <property type="evidence" value="ECO:0007669"/>
    <property type="project" value="InterPro"/>
</dbReference>
<feature type="domain" description="Lipoyl-binding" evidence="11">
    <location>
        <begin position="92"/>
        <end position="168"/>
    </location>
</feature>
<evidence type="ECO:0000256" key="2">
    <source>
        <dbReference type="ARBA" id="ARBA00005194"/>
    </source>
</evidence>
<evidence type="ECO:0000256" key="1">
    <source>
        <dbReference type="ARBA" id="ARBA00003761"/>
    </source>
</evidence>
<evidence type="ECO:0000256" key="4">
    <source>
        <dbReference type="ARBA" id="ARBA00022516"/>
    </source>
</evidence>
<dbReference type="GO" id="GO:0006633">
    <property type="term" value="P:fatty acid biosynthetic process"/>
    <property type="evidence" value="ECO:0007669"/>
    <property type="project" value="UniProtKB-UniPathway"/>
</dbReference>
<dbReference type="NCBIfam" id="NF005457">
    <property type="entry name" value="PRK07051.1"/>
    <property type="match status" value="1"/>
</dbReference>
<keyword evidence="14" id="KW-1185">Reference proteome</keyword>
<dbReference type="PANTHER" id="PTHR45266:SF3">
    <property type="entry name" value="OXALOACETATE DECARBOXYLASE ALPHA CHAIN"/>
    <property type="match status" value="1"/>
</dbReference>
<dbReference type="FunFam" id="2.40.50.100:FF:000003">
    <property type="entry name" value="Acetyl-CoA carboxylase biotin carboxyl carrier protein"/>
    <property type="match status" value="1"/>
</dbReference>
<proteinExistence type="predicted"/>
<dbReference type="RefSeq" id="WP_006930212.1">
    <property type="nucleotide sequence ID" value="NZ_CM001402.1"/>
</dbReference>
<gene>
    <name evidence="12" type="ORF">Cabys_2137</name>
    <name evidence="13" type="ORF">Calab_3245</name>
</gene>
<feature type="region of interest" description="Disordered" evidence="10">
    <location>
        <begin position="64"/>
        <end position="88"/>
    </location>
</feature>
<dbReference type="Proteomes" id="UP000183868">
    <property type="component" value="Chromosome"/>
</dbReference>
<keyword evidence="6 9" id="KW-0443">Lipid metabolism</keyword>
<dbReference type="STRING" id="880073.Cabys_2137"/>
<evidence type="ECO:0000256" key="7">
    <source>
        <dbReference type="ARBA" id="ARBA00023160"/>
    </source>
</evidence>
<dbReference type="CDD" id="cd06850">
    <property type="entry name" value="biotinyl_domain"/>
    <property type="match status" value="1"/>
</dbReference>
<sequence length="170" mass="18655">MDLKELKQLIKIVETSDISEIEIEEEGKKLRITKRFPSKNGETVVIPTMATHQSMPMMPAQQALPAVQEQPAAPAAAPSAEAQAEPERGKNIVEVRSPMVGTFYRAPSPDADPYVEVGQTVAVGQTLCIIEAMKLMNEIESEVNGKIVEILVENAQPVEFNQVLFLIEKA</sequence>
<dbReference type="OrthoDB" id="9811735at2"/>
<dbReference type="Gene3D" id="2.40.50.100">
    <property type="match status" value="1"/>
</dbReference>
<dbReference type="Pfam" id="PF00364">
    <property type="entry name" value="Biotin_lipoyl"/>
    <property type="match status" value="1"/>
</dbReference>
<comment type="function">
    <text evidence="1 9">This protein is a component of the acetyl coenzyme A carboxylase complex; first, biotin carboxylase catalyzes the carboxylation of the carrier protein and then the transcarboxylase transfers the carboxyl group to form malonyl-CoA.</text>
</comment>
<keyword evidence="5 9" id="KW-0276">Fatty acid metabolism</keyword>
<evidence type="ECO:0000313" key="12">
    <source>
        <dbReference type="EMBL" id="APF18886.1"/>
    </source>
</evidence>